<evidence type="ECO:0000313" key="5">
    <source>
        <dbReference type="EMBL" id="KAG2097558.1"/>
    </source>
</evidence>
<keyword evidence="6" id="KW-1185">Reference proteome</keyword>
<evidence type="ECO:0000256" key="2">
    <source>
        <dbReference type="ARBA" id="ARBA00022737"/>
    </source>
</evidence>
<proteinExistence type="predicted"/>
<dbReference type="AlphaFoldDB" id="A0A9P7F024"/>
<dbReference type="OrthoDB" id="2616995at2759"/>
<comment type="caution">
    <text evidence="5">The sequence shown here is derived from an EMBL/GenBank/DDBJ whole genome shotgun (WGS) entry which is preliminary data.</text>
</comment>
<feature type="repeat" description="WD" evidence="3">
    <location>
        <begin position="40"/>
        <end position="81"/>
    </location>
</feature>
<protein>
    <submittedName>
        <fullName evidence="5">WD40-repeat-containing domain protein</fullName>
    </submittedName>
</protein>
<dbReference type="InterPro" id="IPR036322">
    <property type="entry name" value="WD40_repeat_dom_sf"/>
</dbReference>
<dbReference type="PROSITE" id="PS50294">
    <property type="entry name" value="WD_REPEATS_REGION"/>
    <property type="match status" value="4"/>
</dbReference>
<keyword evidence="2" id="KW-0677">Repeat</keyword>
<evidence type="ECO:0000313" key="6">
    <source>
        <dbReference type="Proteomes" id="UP000823399"/>
    </source>
</evidence>
<evidence type="ECO:0000256" key="4">
    <source>
        <dbReference type="SAM" id="MobiDB-lite"/>
    </source>
</evidence>
<dbReference type="Pfam" id="PF00400">
    <property type="entry name" value="WD40"/>
    <property type="match status" value="5"/>
</dbReference>
<dbReference type="InterPro" id="IPR019775">
    <property type="entry name" value="WD40_repeat_CS"/>
</dbReference>
<organism evidence="5 6">
    <name type="scientific">Suillus discolor</name>
    <dbReference type="NCBI Taxonomy" id="1912936"/>
    <lineage>
        <taxon>Eukaryota</taxon>
        <taxon>Fungi</taxon>
        <taxon>Dikarya</taxon>
        <taxon>Basidiomycota</taxon>
        <taxon>Agaricomycotina</taxon>
        <taxon>Agaricomycetes</taxon>
        <taxon>Agaricomycetidae</taxon>
        <taxon>Boletales</taxon>
        <taxon>Suillineae</taxon>
        <taxon>Suillaceae</taxon>
        <taxon>Suillus</taxon>
    </lineage>
</organism>
<dbReference type="PANTHER" id="PTHR19848">
    <property type="entry name" value="WD40 REPEAT PROTEIN"/>
    <property type="match status" value="1"/>
</dbReference>
<feature type="repeat" description="WD" evidence="3">
    <location>
        <begin position="167"/>
        <end position="208"/>
    </location>
</feature>
<dbReference type="SMART" id="SM00320">
    <property type="entry name" value="WD40"/>
    <property type="match status" value="5"/>
</dbReference>
<accession>A0A9P7F024</accession>
<dbReference type="InterPro" id="IPR020472">
    <property type="entry name" value="WD40_PAC1"/>
</dbReference>
<reference evidence="5" key="1">
    <citation type="journal article" date="2020" name="New Phytol.">
        <title>Comparative genomics reveals dynamic genome evolution in host specialist ectomycorrhizal fungi.</title>
        <authorList>
            <person name="Lofgren L.A."/>
            <person name="Nguyen N.H."/>
            <person name="Vilgalys R."/>
            <person name="Ruytinx J."/>
            <person name="Liao H.L."/>
            <person name="Branco S."/>
            <person name="Kuo A."/>
            <person name="LaButti K."/>
            <person name="Lipzen A."/>
            <person name="Andreopoulos W."/>
            <person name="Pangilinan J."/>
            <person name="Riley R."/>
            <person name="Hundley H."/>
            <person name="Na H."/>
            <person name="Barry K."/>
            <person name="Grigoriev I.V."/>
            <person name="Stajich J.E."/>
            <person name="Kennedy P.G."/>
        </authorList>
    </citation>
    <scope>NUCLEOTIDE SEQUENCE</scope>
    <source>
        <strain evidence="5">FC423</strain>
    </source>
</reference>
<feature type="repeat" description="WD" evidence="3">
    <location>
        <begin position="82"/>
        <end position="123"/>
    </location>
</feature>
<dbReference type="PROSITE" id="PS50082">
    <property type="entry name" value="WD_REPEATS_2"/>
    <property type="match status" value="4"/>
</dbReference>
<dbReference type="CDD" id="cd00200">
    <property type="entry name" value="WD40"/>
    <property type="match status" value="1"/>
</dbReference>
<dbReference type="SUPFAM" id="SSF50978">
    <property type="entry name" value="WD40 repeat-like"/>
    <property type="match status" value="1"/>
</dbReference>
<feature type="compositionally biased region" description="Low complexity" evidence="4">
    <location>
        <begin position="404"/>
        <end position="422"/>
    </location>
</feature>
<dbReference type="RefSeq" id="XP_041288592.1">
    <property type="nucleotide sequence ID" value="XM_041444251.1"/>
</dbReference>
<evidence type="ECO:0000256" key="3">
    <source>
        <dbReference type="PROSITE-ProRule" id="PRU00221"/>
    </source>
</evidence>
<gene>
    <name evidence="5" type="ORF">F5147DRAFT_839792</name>
</gene>
<dbReference type="Gene3D" id="2.130.10.10">
    <property type="entry name" value="YVTN repeat-like/Quinoprotein amine dehydrogenase"/>
    <property type="match status" value="2"/>
</dbReference>
<keyword evidence="1 3" id="KW-0853">WD repeat</keyword>
<feature type="region of interest" description="Disordered" evidence="4">
    <location>
        <begin position="1"/>
        <end position="44"/>
    </location>
</feature>
<evidence type="ECO:0000256" key="1">
    <source>
        <dbReference type="ARBA" id="ARBA00022574"/>
    </source>
</evidence>
<dbReference type="InterPro" id="IPR001680">
    <property type="entry name" value="WD40_rpt"/>
</dbReference>
<dbReference type="PROSITE" id="PS00678">
    <property type="entry name" value="WD_REPEATS_1"/>
    <property type="match status" value="2"/>
</dbReference>
<dbReference type="EMBL" id="JABBWM010000065">
    <property type="protein sequence ID" value="KAG2097558.1"/>
    <property type="molecule type" value="Genomic_DNA"/>
</dbReference>
<sequence>MSSPAAEMEEMPALTPNQTMRGHTDWSGAQIGDDWRDKEDDEDGEGVLSIALSPNGTIVASGSSDGTVRLWFVETGKVIDKWTGHTGYVKSVCWSPDGERVVSGSRDGTAKIWDVESGETVLGPIKTGHKWVYVVAYSPDSTKIATGGLLENGIKIWDATTAELLHAVTHSQSVGSLLWTSDSDKLISGSSDDSIRVFDTATWQELAILEHQDVVYITLFSNNRLLVSGSNDGSVLLWDLDTNLPVDPPIQHECEGHKCVHLVRARNPKCNWARRPPVLSECQCKHNTYPTWLTILFEQKHLLDFEDAQFPEGFFDDTREYSHYPSASRSRRAFAPSRSRPLLVGLSSLFHRFRSNKHETTQLQQRRTQGFVSLRRPHVVEVAAVRDKGSLYVAPPRSKKGKRQNTQAKSQQQAQNHSQASSLRPVATAVPVMSTIPTTTATSMPETDKPSHRAIVIDNPHWWIRLMLYICL</sequence>
<dbReference type="InterPro" id="IPR015943">
    <property type="entry name" value="WD40/YVTN_repeat-like_dom_sf"/>
</dbReference>
<dbReference type="PRINTS" id="PR00320">
    <property type="entry name" value="GPROTEINBRPT"/>
</dbReference>
<dbReference type="Proteomes" id="UP000823399">
    <property type="component" value="Unassembled WGS sequence"/>
</dbReference>
<feature type="repeat" description="WD" evidence="3">
    <location>
        <begin position="208"/>
        <end position="248"/>
    </location>
</feature>
<name>A0A9P7F024_9AGAM</name>
<dbReference type="PANTHER" id="PTHR19848:SF8">
    <property type="entry name" value="F-BOX AND WD REPEAT DOMAIN CONTAINING 7"/>
    <property type="match status" value="1"/>
</dbReference>
<dbReference type="GeneID" id="64706510"/>
<feature type="region of interest" description="Disordered" evidence="4">
    <location>
        <begin position="393"/>
        <end position="427"/>
    </location>
</feature>